<feature type="transmembrane region" description="Helical" evidence="1">
    <location>
        <begin position="66"/>
        <end position="92"/>
    </location>
</feature>
<evidence type="ECO:0000313" key="2">
    <source>
        <dbReference type="EMBL" id="OGF41168.1"/>
    </source>
</evidence>
<sequence length="131" mass="13874">MPKNIKTFCIIFISLFVIFLPTVILAGDYGLNETAGQAFIGNPQAREKDLQSGGIITSLPSAIGKFVGAGLAFIGVVFLVLMIYGGFVWMIARGNEQEVEKAKNLIEAAVIGLVIVMSAYAITAYIGGAIT</sequence>
<name>A0A1F5TQP7_9BACT</name>
<feature type="transmembrane region" description="Helical" evidence="1">
    <location>
        <begin position="104"/>
        <end position="126"/>
    </location>
</feature>
<protein>
    <submittedName>
        <fullName evidence="2">Uncharacterized protein</fullName>
    </submittedName>
</protein>
<organism evidence="2 3">
    <name type="scientific">Candidatus Falkowbacteria bacterium RIFOXYD2_FULL_34_120</name>
    <dbReference type="NCBI Taxonomy" id="1798007"/>
    <lineage>
        <taxon>Bacteria</taxon>
        <taxon>Candidatus Falkowiibacteriota</taxon>
    </lineage>
</organism>
<gene>
    <name evidence="2" type="ORF">A2531_01470</name>
</gene>
<proteinExistence type="predicted"/>
<dbReference type="InterPro" id="IPR043993">
    <property type="entry name" value="T4SS_pilin"/>
</dbReference>
<keyword evidence="1" id="KW-0472">Membrane</keyword>
<dbReference type="Proteomes" id="UP000177579">
    <property type="component" value="Unassembled WGS sequence"/>
</dbReference>
<evidence type="ECO:0000256" key="1">
    <source>
        <dbReference type="SAM" id="Phobius"/>
    </source>
</evidence>
<keyword evidence="1" id="KW-1133">Transmembrane helix</keyword>
<evidence type="ECO:0000313" key="3">
    <source>
        <dbReference type="Proteomes" id="UP000177579"/>
    </source>
</evidence>
<reference evidence="2 3" key="1">
    <citation type="journal article" date="2016" name="Nat. Commun.">
        <title>Thousands of microbial genomes shed light on interconnected biogeochemical processes in an aquifer system.</title>
        <authorList>
            <person name="Anantharaman K."/>
            <person name="Brown C.T."/>
            <person name="Hug L.A."/>
            <person name="Sharon I."/>
            <person name="Castelle C.J."/>
            <person name="Probst A.J."/>
            <person name="Thomas B.C."/>
            <person name="Singh A."/>
            <person name="Wilkins M.J."/>
            <person name="Karaoz U."/>
            <person name="Brodie E.L."/>
            <person name="Williams K.H."/>
            <person name="Hubbard S.S."/>
            <person name="Banfield J.F."/>
        </authorList>
    </citation>
    <scope>NUCLEOTIDE SEQUENCE [LARGE SCALE GENOMIC DNA]</scope>
</reference>
<dbReference type="Pfam" id="PF18895">
    <property type="entry name" value="T4SS_pilin"/>
    <property type="match status" value="1"/>
</dbReference>
<dbReference type="EMBL" id="MFGO01000013">
    <property type="protein sequence ID" value="OGF41168.1"/>
    <property type="molecule type" value="Genomic_DNA"/>
</dbReference>
<comment type="caution">
    <text evidence="2">The sequence shown here is derived from an EMBL/GenBank/DDBJ whole genome shotgun (WGS) entry which is preliminary data.</text>
</comment>
<accession>A0A1F5TQP7</accession>
<keyword evidence="1" id="KW-0812">Transmembrane</keyword>
<dbReference type="AlphaFoldDB" id="A0A1F5TQP7"/>